<evidence type="ECO:0000313" key="2">
    <source>
        <dbReference type="EMBL" id="KJZ73631.1"/>
    </source>
</evidence>
<dbReference type="OrthoDB" id="4794810at2759"/>
<feature type="domain" description="DUF7053" evidence="1">
    <location>
        <begin position="7"/>
        <end position="166"/>
    </location>
</feature>
<sequence>MFSASASLRNSSPIPNGVTAEKATSMLQNHEFFIQCDPHMVKYELVDTPSSPEPVVPEGRCSPPVAPPRCYRVTDKVHALPAGLWDSDVVSTYEFINIDRGCFVRIRSPMSTVLETVWQVEEAEDGELVLVEDVLITCSRFVVGIVKSTCENGWKGIHAKLLGELQSS</sequence>
<dbReference type="PANTHER" id="PTHR38117:SF1">
    <property type="entry name" value="DUF3074 DOMAIN-CONTAINING PROTEIN"/>
    <property type="match status" value="1"/>
</dbReference>
<keyword evidence="3" id="KW-1185">Reference proteome</keyword>
<reference evidence="2 3" key="1">
    <citation type="journal article" date="2014" name="Genome Biol. Evol.">
        <title>Comparative genomics and transcriptomics analyses reveal divergent lifestyle features of nematode endoparasitic fungus Hirsutella minnesotensis.</title>
        <authorList>
            <person name="Lai Y."/>
            <person name="Liu K."/>
            <person name="Zhang X."/>
            <person name="Zhang X."/>
            <person name="Li K."/>
            <person name="Wang N."/>
            <person name="Shu C."/>
            <person name="Wu Y."/>
            <person name="Wang C."/>
            <person name="Bushley K.E."/>
            <person name="Xiang M."/>
            <person name="Liu X."/>
        </authorList>
    </citation>
    <scope>NUCLEOTIDE SEQUENCE [LARGE SCALE GENOMIC DNA]</scope>
    <source>
        <strain evidence="2 3">3608</strain>
    </source>
</reference>
<evidence type="ECO:0000259" key="1">
    <source>
        <dbReference type="Pfam" id="PF23155"/>
    </source>
</evidence>
<dbReference type="InterPro" id="IPR055481">
    <property type="entry name" value="DUF7053"/>
</dbReference>
<dbReference type="Pfam" id="PF23155">
    <property type="entry name" value="DUF7053"/>
    <property type="match status" value="1"/>
</dbReference>
<evidence type="ECO:0000313" key="3">
    <source>
        <dbReference type="Proteomes" id="UP000054481"/>
    </source>
</evidence>
<dbReference type="Proteomes" id="UP000054481">
    <property type="component" value="Unassembled WGS sequence"/>
</dbReference>
<proteinExistence type="predicted"/>
<dbReference type="PANTHER" id="PTHR38117">
    <property type="entry name" value="NACHT AND WD40 DOMAIN PROTEIN"/>
    <property type="match status" value="1"/>
</dbReference>
<name>A0A0F7ZID8_9HYPO</name>
<dbReference type="AlphaFoldDB" id="A0A0F7ZID8"/>
<protein>
    <recommendedName>
        <fullName evidence="1">DUF7053 domain-containing protein</fullName>
    </recommendedName>
</protein>
<gene>
    <name evidence="2" type="ORF">HIM_06964</name>
</gene>
<dbReference type="EMBL" id="KQ030533">
    <property type="protein sequence ID" value="KJZ73631.1"/>
    <property type="molecule type" value="Genomic_DNA"/>
</dbReference>
<accession>A0A0F7ZID8</accession>
<organism evidence="2 3">
    <name type="scientific">Hirsutella minnesotensis 3608</name>
    <dbReference type="NCBI Taxonomy" id="1043627"/>
    <lineage>
        <taxon>Eukaryota</taxon>
        <taxon>Fungi</taxon>
        <taxon>Dikarya</taxon>
        <taxon>Ascomycota</taxon>
        <taxon>Pezizomycotina</taxon>
        <taxon>Sordariomycetes</taxon>
        <taxon>Hypocreomycetidae</taxon>
        <taxon>Hypocreales</taxon>
        <taxon>Ophiocordycipitaceae</taxon>
        <taxon>Hirsutella</taxon>
    </lineage>
</organism>